<protein>
    <submittedName>
        <fullName evidence="5">Radial spoke head 10 B family protein, putative</fullName>
    </submittedName>
</protein>
<keyword evidence="2" id="KW-0863">Zinc-finger</keyword>
<evidence type="ECO:0000259" key="4">
    <source>
        <dbReference type="PROSITE" id="PS50089"/>
    </source>
</evidence>
<name>L8HE53_ACACF</name>
<evidence type="ECO:0000313" key="6">
    <source>
        <dbReference type="Proteomes" id="UP000011083"/>
    </source>
</evidence>
<dbReference type="KEGG" id="acan:ACA1_080410"/>
<dbReference type="SUPFAM" id="SSF82185">
    <property type="entry name" value="Histone H3 K4-specific methyltransferase SET7/9 N-terminal domain"/>
    <property type="match status" value="1"/>
</dbReference>
<organism evidence="5 6">
    <name type="scientific">Acanthamoeba castellanii (strain ATCC 30010 / Neff)</name>
    <dbReference type="NCBI Taxonomy" id="1257118"/>
    <lineage>
        <taxon>Eukaryota</taxon>
        <taxon>Amoebozoa</taxon>
        <taxon>Discosea</taxon>
        <taxon>Longamoebia</taxon>
        <taxon>Centramoebida</taxon>
        <taxon>Acanthamoebidae</taxon>
        <taxon>Acanthamoeba</taxon>
    </lineage>
</organism>
<sequence length="294" mass="33151">MLGGDNVGGNPHPQMYGSNQPQHIAEPYVGLTNAGIVGPVAARAPVDIDVRDVTYRGEYKDGRPHGRGYKVWVDGDWYDGEWRQGRQHGRGIYCCPSGRRYEGEWKDGLKHGKGVKIWANGDRYEGEWREGTQHGKGIYIWANGDRYEGGWKDGNLHGHGSKTWWNDNRYEGEWKDDVKHGYGVKIWANGDRYEGEWREGTKHGKYFSGLVQELQVLERTLERSRALVSTRISIMNSRVALAEKSRCLHCSEKSKEVVFVPCGHRALCQACATPVLLCPVCDVPIASKVVSYDT</sequence>
<dbReference type="InterPro" id="IPR001841">
    <property type="entry name" value="Znf_RING"/>
</dbReference>
<dbReference type="SUPFAM" id="SSF57850">
    <property type="entry name" value="RING/U-box"/>
    <property type="match status" value="1"/>
</dbReference>
<dbReference type="Proteomes" id="UP000011083">
    <property type="component" value="Unassembled WGS sequence"/>
</dbReference>
<keyword evidence="2" id="KW-0479">Metal-binding</keyword>
<keyword evidence="6" id="KW-1185">Reference proteome</keyword>
<dbReference type="Pfam" id="PF13920">
    <property type="entry name" value="zf-C3HC4_3"/>
    <property type="match status" value="1"/>
</dbReference>
<dbReference type="OrthoDB" id="423343at2759"/>
<proteinExistence type="predicted"/>
<dbReference type="InterPro" id="IPR003409">
    <property type="entry name" value="MORN"/>
</dbReference>
<dbReference type="InterPro" id="IPR013083">
    <property type="entry name" value="Znf_RING/FYVE/PHD"/>
</dbReference>
<dbReference type="EMBL" id="KB007874">
    <property type="protein sequence ID" value="ELR22656.1"/>
    <property type="molecule type" value="Genomic_DNA"/>
</dbReference>
<dbReference type="Pfam" id="PF02493">
    <property type="entry name" value="MORN"/>
    <property type="match status" value="7"/>
</dbReference>
<dbReference type="FunFam" id="2.20.110.10:FF:000002">
    <property type="entry name" value="Phosphatidylinositol 4-phosphate 5-kinase 8"/>
    <property type="match status" value="1"/>
</dbReference>
<feature type="region of interest" description="Disordered" evidence="3">
    <location>
        <begin position="1"/>
        <end position="21"/>
    </location>
</feature>
<gene>
    <name evidence="5" type="ORF">ACA1_080410</name>
</gene>
<dbReference type="GeneID" id="14923633"/>
<reference evidence="5 6" key="1">
    <citation type="journal article" date="2013" name="Genome Biol.">
        <title>Genome of Acanthamoeba castellanii highlights extensive lateral gene transfer and early evolution of tyrosine kinase signaling.</title>
        <authorList>
            <person name="Clarke M."/>
            <person name="Lohan A.J."/>
            <person name="Liu B."/>
            <person name="Lagkouvardos I."/>
            <person name="Roy S."/>
            <person name="Zafar N."/>
            <person name="Bertelli C."/>
            <person name="Schilde C."/>
            <person name="Kianianmomeni A."/>
            <person name="Burglin T.R."/>
            <person name="Frech C."/>
            <person name="Turcotte B."/>
            <person name="Kopec K.O."/>
            <person name="Synnott J.M."/>
            <person name="Choo C."/>
            <person name="Paponov I."/>
            <person name="Finkler A."/>
            <person name="Soon Heng Tan C."/>
            <person name="Hutchins A.P."/>
            <person name="Weinmeier T."/>
            <person name="Rattei T."/>
            <person name="Chu J.S."/>
            <person name="Gimenez G."/>
            <person name="Irimia M."/>
            <person name="Rigden D.J."/>
            <person name="Fitzpatrick D.A."/>
            <person name="Lorenzo-Morales J."/>
            <person name="Bateman A."/>
            <person name="Chiu C.H."/>
            <person name="Tang P."/>
            <person name="Hegemann P."/>
            <person name="Fromm H."/>
            <person name="Raoult D."/>
            <person name="Greub G."/>
            <person name="Miranda-Saavedra D."/>
            <person name="Chen N."/>
            <person name="Nash P."/>
            <person name="Ginger M.L."/>
            <person name="Horn M."/>
            <person name="Schaap P."/>
            <person name="Caler L."/>
            <person name="Loftus B."/>
        </authorList>
    </citation>
    <scope>NUCLEOTIDE SEQUENCE [LARGE SCALE GENOMIC DNA]</scope>
    <source>
        <strain evidence="5 6">Neff</strain>
    </source>
</reference>
<evidence type="ECO:0000256" key="3">
    <source>
        <dbReference type="SAM" id="MobiDB-lite"/>
    </source>
</evidence>
<dbReference type="AlphaFoldDB" id="L8HE53"/>
<dbReference type="SMART" id="SM00698">
    <property type="entry name" value="MORN"/>
    <property type="match status" value="7"/>
</dbReference>
<dbReference type="VEuPathDB" id="AmoebaDB:ACA1_080410"/>
<dbReference type="PANTHER" id="PTHR23084">
    <property type="entry name" value="PHOSPHATIDYLINOSITOL-4-PHOSPHATE 5-KINASE RELATED"/>
    <property type="match status" value="1"/>
</dbReference>
<accession>L8HE53</accession>
<evidence type="ECO:0000256" key="2">
    <source>
        <dbReference type="PROSITE-ProRule" id="PRU00175"/>
    </source>
</evidence>
<dbReference type="GO" id="GO:0008270">
    <property type="term" value="F:zinc ion binding"/>
    <property type="evidence" value="ECO:0007669"/>
    <property type="project" value="UniProtKB-KW"/>
</dbReference>
<evidence type="ECO:0000256" key="1">
    <source>
        <dbReference type="ARBA" id="ARBA00022737"/>
    </source>
</evidence>
<dbReference type="PROSITE" id="PS50089">
    <property type="entry name" value="ZF_RING_2"/>
    <property type="match status" value="1"/>
</dbReference>
<evidence type="ECO:0000313" key="5">
    <source>
        <dbReference type="EMBL" id="ELR22656.1"/>
    </source>
</evidence>
<keyword evidence="1" id="KW-0677">Repeat</keyword>
<dbReference type="Gene3D" id="3.30.40.10">
    <property type="entry name" value="Zinc/RING finger domain, C3HC4 (zinc finger)"/>
    <property type="match status" value="1"/>
</dbReference>
<dbReference type="Gene3D" id="2.20.110.10">
    <property type="entry name" value="Histone H3 K4-specific methyltransferase SET7/9 N-terminal domain"/>
    <property type="match status" value="3"/>
</dbReference>
<dbReference type="PANTHER" id="PTHR23084:SF263">
    <property type="entry name" value="MORN REPEAT-CONTAINING PROTEIN 1"/>
    <property type="match status" value="1"/>
</dbReference>
<keyword evidence="2" id="KW-0862">Zinc</keyword>
<feature type="domain" description="RING-type" evidence="4">
    <location>
        <begin position="247"/>
        <end position="282"/>
    </location>
</feature>
<dbReference type="RefSeq" id="XP_004351067.1">
    <property type="nucleotide sequence ID" value="XM_004351015.1"/>
</dbReference>
<dbReference type="STRING" id="1257118.L8HE53"/>